<evidence type="ECO:0000256" key="1">
    <source>
        <dbReference type="SAM" id="Phobius"/>
    </source>
</evidence>
<keyword evidence="1" id="KW-0472">Membrane</keyword>
<sequence length="247" mass="25636">MSATDAVIPMARSKEWSLPEVAGLGSVLVTFGLIQGGLYLRGYWSAFGLDPFQFAAVSEVALAGLAGIGIVLVLMALGALLGGWIENRMSTVSSERKVMPWLLPSLVLVGLVGLVVLIWWTGAWVLLVGVVLTAACAAVVQLSPVVPGAVKDSPWLIYALALVVYVSIASAWLGESRARAVLQGGAKFLSVVSISGETLGGVNLVGRLGDSYVPWDPARKTTILVPVADVRKLEITQAAGAGSGAGR</sequence>
<reference evidence="3" key="1">
    <citation type="journal article" date="2020" name="MBio">
        <title>Horizontal gene transfer to a defensive symbiont with a reduced genome amongst a multipartite beetle microbiome.</title>
        <authorList>
            <person name="Waterworth S.C."/>
            <person name="Florez L.V."/>
            <person name="Rees E.R."/>
            <person name="Hertweck C."/>
            <person name="Kaltenpoth M."/>
            <person name="Kwan J.C."/>
        </authorList>
    </citation>
    <scope>NUCLEOTIDE SEQUENCE [LARGE SCALE GENOMIC DNA]</scope>
</reference>
<proteinExistence type="predicted"/>
<feature type="transmembrane region" description="Helical" evidence="1">
    <location>
        <begin position="126"/>
        <end position="143"/>
    </location>
</feature>
<feature type="transmembrane region" description="Helical" evidence="1">
    <location>
        <begin position="21"/>
        <end position="40"/>
    </location>
</feature>
<evidence type="ECO:0000313" key="3">
    <source>
        <dbReference type="Proteomes" id="UP000487117"/>
    </source>
</evidence>
<feature type="transmembrane region" description="Helical" evidence="1">
    <location>
        <begin position="155"/>
        <end position="173"/>
    </location>
</feature>
<evidence type="ECO:0008006" key="4">
    <source>
        <dbReference type="Google" id="ProtNLM"/>
    </source>
</evidence>
<name>A0A7V8JN90_STEMA</name>
<protein>
    <recommendedName>
        <fullName evidence="4">Transmembrane protein</fullName>
    </recommendedName>
</protein>
<accession>A0A7V8JN90</accession>
<dbReference type="Proteomes" id="UP000487117">
    <property type="component" value="Unassembled WGS sequence"/>
</dbReference>
<feature type="transmembrane region" description="Helical" evidence="1">
    <location>
        <begin position="60"/>
        <end position="81"/>
    </location>
</feature>
<comment type="caution">
    <text evidence="2">The sequence shown here is derived from an EMBL/GenBank/DDBJ whole genome shotgun (WGS) entry which is preliminary data.</text>
</comment>
<organism evidence="2 3">
    <name type="scientific">Stenotrophomonas maltophilia</name>
    <name type="common">Pseudomonas maltophilia</name>
    <name type="synonym">Xanthomonas maltophilia</name>
    <dbReference type="NCBI Taxonomy" id="40324"/>
    <lineage>
        <taxon>Bacteria</taxon>
        <taxon>Pseudomonadati</taxon>
        <taxon>Pseudomonadota</taxon>
        <taxon>Gammaproteobacteria</taxon>
        <taxon>Lysobacterales</taxon>
        <taxon>Lysobacteraceae</taxon>
        <taxon>Stenotrophomonas</taxon>
        <taxon>Stenotrophomonas maltophilia group</taxon>
    </lineage>
</organism>
<feature type="transmembrane region" description="Helical" evidence="1">
    <location>
        <begin position="101"/>
        <end position="120"/>
    </location>
</feature>
<dbReference type="AlphaFoldDB" id="A0A7V8JN90"/>
<keyword evidence="1" id="KW-0812">Transmembrane</keyword>
<keyword evidence="1" id="KW-1133">Transmembrane helix</keyword>
<evidence type="ECO:0000313" key="2">
    <source>
        <dbReference type="EMBL" id="KAF1017126.1"/>
    </source>
</evidence>
<dbReference type="EMBL" id="WNDS01000001">
    <property type="protein sequence ID" value="KAF1017126.1"/>
    <property type="molecule type" value="Genomic_DNA"/>
</dbReference>
<gene>
    <name evidence="2" type="ORF">GAK31_00385</name>
</gene>